<feature type="compositionally biased region" description="Polar residues" evidence="1">
    <location>
        <begin position="126"/>
        <end position="146"/>
    </location>
</feature>
<dbReference type="EMBL" id="NBSH01000011">
    <property type="protein sequence ID" value="ORX35437.1"/>
    <property type="molecule type" value="Genomic_DNA"/>
</dbReference>
<sequence>MSGYPSGRPAYYGMHHGEEASSSLRILENQEPPHSFGDWSLPTSVPRAEGSSSRRNTSRRDYAAQASHMMKAHKARRSLDRISKPTVVTGSGRGANFEHLERYLGYDLPPEVPEAPPRALSEETETIQSSSWVSPEQGDMSASSDLLSAGMQAMDISTGREDTANDDERRKARQRLVRMGLCKPLEKVGSPSSVRSGRRSKSGGTSERSATYIPSGLSKVSSTE</sequence>
<keyword evidence="3" id="KW-1185">Reference proteome</keyword>
<dbReference type="Proteomes" id="UP000193218">
    <property type="component" value="Unassembled WGS sequence"/>
</dbReference>
<proteinExistence type="predicted"/>
<evidence type="ECO:0000256" key="1">
    <source>
        <dbReference type="SAM" id="MobiDB-lite"/>
    </source>
</evidence>
<dbReference type="RefSeq" id="XP_021869627.1">
    <property type="nucleotide sequence ID" value="XM_022019294.1"/>
</dbReference>
<comment type="caution">
    <text evidence="2">The sequence shown here is derived from an EMBL/GenBank/DDBJ whole genome shotgun (WGS) entry which is preliminary data.</text>
</comment>
<evidence type="ECO:0000313" key="3">
    <source>
        <dbReference type="Proteomes" id="UP000193218"/>
    </source>
</evidence>
<accession>A0A1Y1UD18</accession>
<reference evidence="2 3" key="1">
    <citation type="submission" date="2017-03" db="EMBL/GenBank/DDBJ databases">
        <title>Widespread Adenine N6-methylation of Active Genes in Fungi.</title>
        <authorList>
            <consortium name="DOE Joint Genome Institute"/>
            <person name="Mondo S.J."/>
            <person name="Dannebaum R.O."/>
            <person name="Kuo R.C."/>
            <person name="Louie K.B."/>
            <person name="Bewick A.J."/>
            <person name="Labutti K."/>
            <person name="Haridas S."/>
            <person name="Kuo A."/>
            <person name="Salamov A."/>
            <person name="Ahrendt S.R."/>
            <person name="Lau R."/>
            <person name="Bowen B.P."/>
            <person name="Lipzen A."/>
            <person name="Sullivan W."/>
            <person name="Andreopoulos W.B."/>
            <person name="Clum A."/>
            <person name="Lindquist E."/>
            <person name="Daum C."/>
            <person name="Northen T.R."/>
            <person name="Ramamoorthy G."/>
            <person name="Schmitz R.J."/>
            <person name="Gryganskyi A."/>
            <person name="Culley D."/>
            <person name="Magnuson J."/>
            <person name="James T.Y."/>
            <person name="O'Malley M.A."/>
            <person name="Stajich J.E."/>
            <person name="Spatafora J.W."/>
            <person name="Visel A."/>
            <person name="Grigoriev I.V."/>
        </authorList>
    </citation>
    <scope>NUCLEOTIDE SEQUENCE [LARGE SCALE GENOMIC DNA]</scope>
    <source>
        <strain evidence="2 3">NRRL Y-17943</strain>
    </source>
</reference>
<dbReference type="InParanoid" id="A0A1Y1UD18"/>
<dbReference type="GeneID" id="33561103"/>
<dbReference type="AlphaFoldDB" id="A0A1Y1UD18"/>
<organism evidence="2 3">
    <name type="scientific">Kockovaella imperatae</name>
    <dbReference type="NCBI Taxonomy" id="4999"/>
    <lineage>
        <taxon>Eukaryota</taxon>
        <taxon>Fungi</taxon>
        <taxon>Dikarya</taxon>
        <taxon>Basidiomycota</taxon>
        <taxon>Agaricomycotina</taxon>
        <taxon>Tremellomycetes</taxon>
        <taxon>Tremellales</taxon>
        <taxon>Cuniculitremaceae</taxon>
        <taxon>Kockovaella</taxon>
    </lineage>
</organism>
<feature type="region of interest" description="Disordered" evidence="1">
    <location>
        <begin position="22"/>
        <end position="78"/>
    </location>
</feature>
<name>A0A1Y1UD18_9TREE</name>
<feature type="region of interest" description="Disordered" evidence="1">
    <location>
        <begin position="109"/>
        <end position="224"/>
    </location>
</feature>
<feature type="compositionally biased region" description="Basic and acidic residues" evidence="1">
    <location>
        <begin position="158"/>
        <end position="170"/>
    </location>
</feature>
<evidence type="ECO:0000313" key="2">
    <source>
        <dbReference type="EMBL" id="ORX35437.1"/>
    </source>
</evidence>
<gene>
    <name evidence="2" type="ORF">BD324DRAFT_98394</name>
</gene>
<protein>
    <submittedName>
        <fullName evidence="2">Uncharacterized protein</fullName>
    </submittedName>
</protein>